<dbReference type="PROSITE" id="PS51996">
    <property type="entry name" value="TR_MART"/>
    <property type="match status" value="1"/>
</dbReference>
<dbReference type="EMBL" id="CAJOBF010005891">
    <property type="protein sequence ID" value="CAF4190083.1"/>
    <property type="molecule type" value="Genomic_DNA"/>
</dbReference>
<dbReference type="Gene3D" id="3.90.176.10">
    <property type="entry name" value="Toxin ADP-ribosyltransferase, Chain A, domain 1"/>
    <property type="match status" value="1"/>
</dbReference>
<evidence type="ECO:0000313" key="6">
    <source>
        <dbReference type="EMBL" id="CAF5027782.1"/>
    </source>
</evidence>
<reference evidence="3" key="1">
    <citation type="submission" date="2021-02" db="EMBL/GenBank/DDBJ databases">
        <authorList>
            <person name="Nowell W R."/>
        </authorList>
    </citation>
    <scope>NUCLEOTIDE SEQUENCE</scope>
</reference>
<dbReference type="Proteomes" id="UP000663866">
    <property type="component" value="Unassembled WGS sequence"/>
</dbReference>
<dbReference type="EMBL" id="CAJNRG010000876">
    <property type="protein sequence ID" value="CAF2021141.1"/>
    <property type="molecule type" value="Genomic_DNA"/>
</dbReference>
<dbReference type="EMBL" id="CAJNOV010003987">
    <property type="protein sequence ID" value="CAF1158952.1"/>
    <property type="molecule type" value="Genomic_DNA"/>
</dbReference>
<dbReference type="Proteomes" id="UP000663855">
    <property type="component" value="Unassembled WGS sequence"/>
</dbReference>
<proteinExistence type="predicted"/>
<protein>
    <recommendedName>
        <fullName evidence="9">Mono(ADP-ribosyl)transferase</fullName>
    </recommendedName>
</protein>
<evidence type="ECO:0000313" key="8">
    <source>
        <dbReference type="Proteomes" id="UP000663866"/>
    </source>
</evidence>
<evidence type="ECO:0000313" key="2">
    <source>
        <dbReference type="EMBL" id="CAF2021141.1"/>
    </source>
</evidence>
<name>A0A816TUU0_9BILA</name>
<dbReference type="Proteomes" id="UP000681967">
    <property type="component" value="Unassembled WGS sequence"/>
</dbReference>
<evidence type="ECO:0008006" key="9">
    <source>
        <dbReference type="Google" id="ProtNLM"/>
    </source>
</evidence>
<evidence type="ECO:0000313" key="3">
    <source>
        <dbReference type="EMBL" id="CAF2104008.1"/>
    </source>
</evidence>
<dbReference type="AlphaFoldDB" id="A0A816TUU0"/>
<dbReference type="Proteomes" id="UP000663887">
    <property type="component" value="Unassembled WGS sequence"/>
</dbReference>
<dbReference type="Proteomes" id="UP000663842">
    <property type="component" value="Unassembled WGS sequence"/>
</dbReference>
<accession>A0A816TUU0</accession>
<dbReference type="EMBL" id="CAJOBH010218747">
    <property type="protein sequence ID" value="CAF5027782.1"/>
    <property type="molecule type" value="Genomic_DNA"/>
</dbReference>
<dbReference type="EMBL" id="CAJNRF010008723">
    <property type="protein sequence ID" value="CAF2104008.1"/>
    <property type="molecule type" value="Genomic_DNA"/>
</dbReference>
<dbReference type="SUPFAM" id="SSF56399">
    <property type="entry name" value="ADP-ribosylation"/>
    <property type="match status" value="1"/>
</dbReference>
<organism evidence="3 7">
    <name type="scientific">Rotaria magnacalcarata</name>
    <dbReference type="NCBI Taxonomy" id="392030"/>
    <lineage>
        <taxon>Eukaryota</taxon>
        <taxon>Metazoa</taxon>
        <taxon>Spiralia</taxon>
        <taxon>Gnathifera</taxon>
        <taxon>Rotifera</taxon>
        <taxon>Eurotatoria</taxon>
        <taxon>Bdelloidea</taxon>
        <taxon>Philodinida</taxon>
        <taxon>Philodinidae</taxon>
        <taxon>Rotaria</taxon>
    </lineage>
</organism>
<sequence>MIDFLCSHYQHPKDIEKICEFECRYDQMKPIQWYTKDWFLYRDLNQALREHDVIFSYSMRVFIKDLHQQITNCHAESKESTIFKVYRGLSIATATLDELKKKSGLLLSFNSFLSTTTNESVALIFGETPRDRPHMTTVLFEIKVDPSISTPAHYADISD</sequence>
<evidence type="ECO:0000313" key="5">
    <source>
        <dbReference type="EMBL" id="CAF4190083.1"/>
    </source>
</evidence>
<evidence type="ECO:0000313" key="4">
    <source>
        <dbReference type="EMBL" id="CAF4171765.1"/>
    </source>
</evidence>
<evidence type="ECO:0000313" key="1">
    <source>
        <dbReference type="EMBL" id="CAF1158952.1"/>
    </source>
</evidence>
<evidence type="ECO:0000313" key="7">
    <source>
        <dbReference type="Proteomes" id="UP000663856"/>
    </source>
</evidence>
<keyword evidence="8" id="KW-1185">Reference proteome</keyword>
<dbReference type="Proteomes" id="UP000663856">
    <property type="component" value="Unassembled WGS sequence"/>
</dbReference>
<gene>
    <name evidence="6" type="ORF">BYL167_LOCUS56146</name>
    <name evidence="1" type="ORF">CJN711_LOCUS9911</name>
    <name evidence="4" type="ORF">OVN521_LOCUS24747</name>
    <name evidence="5" type="ORF">UXM345_LOCUS27377</name>
    <name evidence="3" type="ORF">WKI299_LOCUS20798</name>
    <name evidence="2" type="ORF">XDN619_LOCUS4313</name>
</gene>
<dbReference type="EMBL" id="CAJOBG010005972">
    <property type="protein sequence ID" value="CAF4171765.1"/>
    <property type="molecule type" value="Genomic_DNA"/>
</dbReference>
<comment type="caution">
    <text evidence="3">The sequence shown here is derived from an EMBL/GenBank/DDBJ whole genome shotgun (WGS) entry which is preliminary data.</text>
</comment>